<keyword evidence="2" id="KW-0663">Pyridoxal phosphate</keyword>
<dbReference type="Pfam" id="PF01041">
    <property type="entry name" value="DegT_DnrJ_EryC1"/>
    <property type="match status" value="1"/>
</dbReference>
<dbReference type="InterPro" id="IPR015421">
    <property type="entry name" value="PyrdxlP-dep_Trfase_major"/>
</dbReference>
<dbReference type="InterPro" id="IPR015424">
    <property type="entry name" value="PyrdxlP-dep_Trfase"/>
</dbReference>
<reference evidence="4" key="1">
    <citation type="submission" date="2020-06" db="EMBL/GenBank/DDBJ databases">
        <title>Draft genomic sequecing of Geomonas sp. Red745.</title>
        <authorList>
            <person name="Itoh H."/>
            <person name="Xu Z.X."/>
            <person name="Ushijima N."/>
            <person name="Masuda Y."/>
            <person name="Shiratori Y."/>
            <person name="Senoo K."/>
        </authorList>
    </citation>
    <scope>NUCLEOTIDE SEQUENCE [LARGE SCALE GENOMIC DNA]</scope>
    <source>
        <strain evidence="4">Red745</strain>
    </source>
</reference>
<proteinExistence type="inferred from homology"/>
<dbReference type="InterPro" id="IPR015422">
    <property type="entry name" value="PyrdxlP-dep_Trfase_small"/>
</dbReference>
<dbReference type="GO" id="GO:0000271">
    <property type="term" value="P:polysaccharide biosynthetic process"/>
    <property type="evidence" value="ECO:0007669"/>
    <property type="project" value="TreeGrafter"/>
</dbReference>
<dbReference type="Proteomes" id="UP000587586">
    <property type="component" value="Unassembled WGS sequence"/>
</dbReference>
<dbReference type="Gene3D" id="3.90.1150.10">
    <property type="entry name" value="Aspartate Aminotransferase, domain 1"/>
    <property type="match status" value="1"/>
</dbReference>
<protein>
    <submittedName>
        <fullName evidence="3">Aminotransferase DegT</fullName>
    </submittedName>
</protein>
<evidence type="ECO:0000256" key="2">
    <source>
        <dbReference type="RuleBase" id="RU004508"/>
    </source>
</evidence>
<comment type="caution">
    <text evidence="3">The sequence shown here is derived from an EMBL/GenBank/DDBJ whole genome shotgun (WGS) entry which is preliminary data.</text>
</comment>
<keyword evidence="4" id="KW-1185">Reference proteome</keyword>
<dbReference type="Gene3D" id="3.40.640.10">
    <property type="entry name" value="Type I PLP-dependent aspartate aminotransferase-like (Major domain)"/>
    <property type="match status" value="1"/>
</dbReference>
<gene>
    <name evidence="3" type="ORF">GMLC_20910</name>
</gene>
<dbReference type="AlphaFoldDB" id="A0A6V8N7H8"/>
<dbReference type="PANTHER" id="PTHR30244:SF34">
    <property type="entry name" value="DTDP-4-AMINO-4,6-DIDEOXYGALACTOSE TRANSAMINASE"/>
    <property type="match status" value="1"/>
</dbReference>
<accession>A0A6V8N7H8</accession>
<keyword evidence="3" id="KW-0032">Aminotransferase</keyword>
<evidence type="ECO:0000313" key="4">
    <source>
        <dbReference type="Proteomes" id="UP000587586"/>
    </source>
</evidence>
<dbReference type="SUPFAM" id="SSF53383">
    <property type="entry name" value="PLP-dependent transferases"/>
    <property type="match status" value="1"/>
</dbReference>
<dbReference type="RefSeq" id="WP_183361068.1">
    <property type="nucleotide sequence ID" value="NZ_BLXZ01000004.1"/>
</dbReference>
<dbReference type="GO" id="GO:0008483">
    <property type="term" value="F:transaminase activity"/>
    <property type="evidence" value="ECO:0007669"/>
    <property type="project" value="UniProtKB-KW"/>
</dbReference>
<comment type="similarity">
    <text evidence="1 2">Belongs to the DegT/DnrJ/EryC1 family.</text>
</comment>
<dbReference type="CDD" id="cd00616">
    <property type="entry name" value="AHBA_syn"/>
    <property type="match status" value="1"/>
</dbReference>
<organism evidence="3 4">
    <name type="scientific">Geomonas limicola</name>
    <dbReference type="NCBI Taxonomy" id="2740186"/>
    <lineage>
        <taxon>Bacteria</taxon>
        <taxon>Pseudomonadati</taxon>
        <taxon>Thermodesulfobacteriota</taxon>
        <taxon>Desulfuromonadia</taxon>
        <taxon>Geobacterales</taxon>
        <taxon>Geobacteraceae</taxon>
        <taxon>Geomonas</taxon>
    </lineage>
</organism>
<dbReference type="PANTHER" id="PTHR30244">
    <property type="entry name" value="TRANSAMINASE"/>
    <property type="match status" value="1"/>
</dbReference>
<dbReference type="PIRSF" id="PIRSF000390">
    <property type="entry name" value="PLP_StrS"/>
    <property type="match status" value="1"/>
</dbReference>
<dbReference type="InterPro" id="IPR000653">
    <property type="entry name" value="DegT/StrS_aminotransferase"/>
</dbReference>
<keyword evidence="3" id="KW-0808">Transferase</keyword>
<dbReference type="EMBL" id="BLXZ01000004">
    <property type="protein sequence ID" value="GFO68512.1"/>
    <property type="molecule type" value="Genomic_DNA"/>
</dbReference>
<evidence type="ECO:0000256" key="1">
    <source>
        <dbReference type="ARBA" id="ARBA00037999"/>
    </source>
</evidence>
<evidence type="ECO:0000313" key="3">
    <source>
        <dbReference type="EMBL" id="GFO68512.1"/>
    </source>
</evidence>
<sequence length="399" mass="43791">MKIPFGTITITDRAKELIVEALDQKRISSGKLVREFEDGFARLVGAREAVAVSSGTDADILALAVLHDLGAKRGDEVIVPSLSFVATGNAVLHAGFTPVFVDIERDTLNIDHSRIEAAITPRTRAILPVHLMGKPAEMDTINAIAKAHGLLVVEDAAEAHGASYKGRSAGTLADLAAFSTYVAHIITTGEGGVVTTDNEEYGEILRSLRSHGRNCTCKHCILNAGADYCAKRFRGPGGEDVRFTFDRIGYSCKMNELEAAIGIGALEFYREILGKRHQNLLHVLERFDRFAPFLSSIKEEPHEKIGPHAIPIVINEGAPFTRSELTRHLEERGIETRTLFVSMPTQCPGFAPLGYRLGQFPNAEYLGQYGLHIGVHQDLGLEEMDYILNVIDLFLARYR</sequence>
<name>A0A6V8N7H8_9BACT</name>
<dbReference type="GO" id="GO:0030170">
    <property type="term" value="F:pyridoxal phosphate binding"/>
    <property type="evidence" value="ECO:0007669"/>
    <property type="project" value="TreeGrafter"/>
</dbReference>